<keyword evidence="7 8" id="KW-0998">Cell outer membrane</keyword>
<dbReference type="InterPro" id="IPR000531">
    <property type="entry name" value="Beta-barrel_TonB"/>
</dbReference>
<dbReference type="InterPro" id="IPR012910">
    <property type="entry name" value="Plug_dom"/>
</dbReference>
<dbReference type="InterPro" id="IPR023996">
    <property type="entry name" value="TonB-dep_OMP_SusC/RagA"/>
</dbReference>
<dbReference type="PROSITE" id="PS52016">
    <property type="entry name" value="TONB_DEPENDENT_REC_3"/>
    <property type="match status" value="1"/>
</dbReference>
<feature type="domain" description="TonB-dependent receptor-like beta-barrel" evidence="11">
    <location>
        <begin position="459"/>
        <end position="952"/>
    </location>
</feature>
<dbReference type="Pfam" id="PF13715">
    <property type="entry name" value="CarbopepD_reg_2"/>
    <property type="match status" value="1"/>
</dbReference>
<feature type="domain" description="TonB-dependent receptor plug" evidence="12">
    <location>
        <begin position="127"/>
        <end position="234"/>
    </location>
</feature>
<name>A0A1H7F5A9_9SPHI</name>
<evidence type="ECO:0000256" key="9">
    <source>
        <dbReference type="RuleBase" id="RU003357"/>
    </source>
</evidence>
<evidence type="ECO:0000313" key="14">
    <source>
        <dbReference type="Proteomes" id="UP000198916"/>
    </source>
</evidence>
<evidence type="ECO:0000256" key="3">
    <source>
        <dbReference type="ARBA" id="ARBA00022452"/>
    </source>
</evidence>
<keyword evidence="14" id="KW-1185">Reference proteome</keyword>
<evidence type="ECO:0000256" key="1">
    <source>
        <dbReference type="ARBA" id="ARBA00004571"/>
    </source>
</evidence>
<dbReference type="InterPro" id="IPR039426">
    <property type="entry name" value="TonB-dep_rcpt-like"/>
</dbReference>
<dbReference type="SUPFAM" id="SSF56935">
    <property type="entry name" value="Porins"/>
    <property type="match status" value="1"/>
</dbReference>
<keyword evidence="4 8" id="KW-0812">Transmembrane</keyword>
<feature type="signal peptide" evidence="10">
    <location>
        <begin position="1"/>
        <end position="19"/>
    </location>
</feature>
<reference evidence="14" key="1">
    <citation type="submission" date="2016-10" db="EMBL/GenBank/DDBJ databases">
        <authorList>
            <person name="Varghese N."/>
            <person name="Submissions S."/>
        </authorList>
    </citation>
    <scope>NUCLEOTIDE SEQUENCE [LARGE SCALE GENOMIC DNA]</scope>
    <source>
        <strain evidence="14">Jip14</strain>
    </source>
</reference>
<evidence type="ECO:0000256" key="10">
    <source>
        <dbReference type="SAM" id="SignalP"/>
    </source>
</evidence>
<keyword evidence="10" id="KW-0732">Signal</keyword>
<keyword evidence="2 8" id="KW-0813">Transport</keyword>
<dbReference type="Gene3D" id="2.170.130.10">
    <property type="entry name" value="TonB-dependent receptor, plug domain"/>
    <property type="match status" value="1"/>
</dbReference>
<dbReference type="AlphaFoldDB" id="A0A1H7F5A9"/>
<dbReference type="EMBL" id="FNZR01000001">
    <property type="protein sequence ID" value="SEK21168.1"/>
    <property type="molecule type" value="Genomic_DNA"/>
</dbReference>
<evidence type="ECO:0000259" key="12">
    <source>
        <dbReference type="Pfam" id="PF07715"/>
    </source>
</evidence>
<comment type="similarity">
    <text evidence="8 9">Belongs to the TonB-dependent receptor family.</text>
</comment>
<organism evidence="13 14">
    <name type="scientific">Parapedobacter koreensis</name>
    <dbReference type="NCBI Taxonomy" id="332977"/>
    <lineage>
        <taxon>Bacteria</taxon>
        <taxon>Pseudomonadati</taxon>
        <taxon>Bacteroidota</taxon>
        <taxon>Sphingobacteriia</taxon>
        <taxon>Sphingobacteriales</taxon>
        <taxon>Sphingobacteriaceae</taxon>
        <taxon>Parapedobacter</taxon>
    </lineage>
</organism>
<dbReference type="STRING" id="332977.SAMN05421740_101227"/>
<evidence type="ECO:0000313" key="13">
    <source>
        <dbReference type="EMBL" id="SEK21168.1"/>
    </source>
</evidence>
<feature type="chain" id="PRO_5011576496" evidence="10">
    <location>
        <begin position="20"/>
        <end position="1003"/>
    </location>
</feature>
<dbReference type="Gene3D" id="2.40.170.20">
    <property type="entry name" value="TonB-dependent receptor, beta-barrel domain"/>
    <property type="match status" value="1"/>
</dbReference>
<dbReference type="InterPro" id="IPR037066">
    <property type="entry name" value="Plug_dom_sf"/>
</dbReference>
<keyword evidence="3 8" id="KW-1134">Transmembrane beta strand</keyword>
<dbReference type="InterPro" id="IPR036942">
    <property type="entry name" value="Beta-barrel_TonB_sf"/>
</dbReference>
<dbReference type="NCBIfam" id="TIGR04057">
    <property type="entry name" value="SusC_RagA_signa"/>
    <property type="match status" value="1"/>
</dbReference>
<sequence>MRFSFLPLVAVLLASPVYGKGYADPADVLPNEIVQQTIVGTVTSTADNAPLSGVSVTVKETSRGAATDDNGRYTITAAVGEILVFSYLGYVSQEIVVGQNAIINVQLADDAESLEEVVVVGYGTQKRKEVTSAVATVRAEDFNAGGARSPMDLIQGKVAGLNITRTQGNNPNSSAAIQLRGVTSLTGSRTPLIVIDGIPGGSLDLLQQDDIESFDVLKDGSAAAIYGTRGNAGVILITTKKGKAGEARFDYSTYVQREVIDRKPDYLTAVDFRNLIAQGVINETQDLGSSTDLYDELIDRQNTSQYHNLAASGGTTNTNYRASIYFNDANGVAKQSGREQFGGRLNINQKGLQERLTLSMNLATNFNKANMLGGGFNPDNRTTTGTDFEQAIQRNPTAPIYNPDGTFYETQAYNNYNPLGRLAHRIAERNQQTISADARLRLEIIEGLSASAFGSYVRDNFNDRFYRSTLDWDQRVGTSYQGMAYASKRNEVRWTQTFESTIDYNKTFNEDHAITGLLGYSYQYATNENFNVNNNGFTTDGFLDWNLSEGSAITNTQLPRPGMDSFKEDNTLIAFFGRVNYAFKGKYFAQAILRREGSSRFGANHKWGNFPAASVGWTLSEEEFIQNIPQINELKLRVGYGVTGNQDISNYQSLVTLSGGGVYPQDGVYYQTYGPARNPNPDLRWEQKAEWNFGLDFGLFNNRISGALDVYNRETKDLLYEYNAQQPAFARDKIYTNVGSIRNHGVELQISAVAIQRDDFRWNIDFAGNSQYNELTKLSSDVFKANWLEFYGLPSPGALGNAFRLEEGGEVGNFYGKRFAGFTDDGKWQFYKADGSVAGTSGMNNDDLAIIGNGVPKYQASLSNTFSYKGFDLTILFRGKFAYDILNTQDLYFGNKRWLPNNLLRSAVTTHNQLDDDPQYSDYYLEKGDFVKLDNLTLGYNFRLNTAYIRNLRVYVTGRNIATITGYSGIDPELQDTGFEAGVDARGFYPRTQSWAIGLNVGF</sequence>
<dbReference type="NCBIfam" id="TIGR04056">
    <property type="entry name" value="OMP_RagA_SusC"/>
    <property type="match status" value="1"/>
</dbReference>
<evidence type="ECO:0000256" key="5">
    <source>
        <dbReference type="ARBA" id="ARBA00023077"/>
    </source>
</evidence>
<dbReference type="Pfam" id="PF07715">
    <property type="entry name" value="Plug"/>
    <property type="match status" value="1"/>
</dbReference>
<keyword evidence="5 9" id="KW-0798">TonB box</keyword>
<dbReference type="SUPFAM" id="SSF49464">
    <property type="entry name" value="Carboxypeptidase regulatory domain-like"/>
    <property type="match status" value="1"/>
</dbReference>
<evidence type="ECO:0000259" key="11">
    <source>
        <dbReference type="Pfam" id="PF00593"/>
    </source>
</evidence>
<evidence type="ECO:0000256" key="6">
    <source>
        <dbReference type="ARBA" id="ARBA00023136"/>
    </source>
</evidence>
<dbReference type="GO" id="GO:0009279">
    <property type="term" value="C:cell outer membrane"/>
    <property type="evidence" value="ECO:0007669"/>
    <property type="project" value="UniProtKB-SubCell"/>
</dbReference>
<proteinExistence type="inferred from homology"/>
<protein>
    <submittedName>
        <fullName evidence="13">TonB-linked outer membrane protein, SusC/RagA family</fullName>
    </submittedName>
</protein>
<dbReference type="InterPro" id="IPR023997">
    <property type="entry name" value="TonB-dep_OMP_SusC/RagA_CS"/>
</dbReference>
<dbReference type="InterPro" id="IPR008969">
    <property type="entry name" value="CarboxyPept-like_regulatory"/>
</dbReference>
<accession>A0A1H7F5A9</accession>
<dbReference type="Proteomes" id="UP000198916">
    <property type="component" value="Unassembled WGS sequence"/>
</dbReference>
<dbReference type="Gene3D" id="2.60.40.1120">
    <property type="entry name" value="Carboxypeptidase-like, regulatory domain"/>
    <property type="match status" value="1"/>
</dbReference>
<evidence type="ECO:0000256" key="8">
    <source>
        <dbReference type="PROSITE-ProRule" id="PRU01360"/>
    </source>
</evidence>
<keyword evidence="6 8" id="KW-0472">Membrane</keyword>
<dbReference type="Pfam" id="PF00593">
    <property type="entry name" value="TonB_dep_Rec_b-barrel"/>
    <property type="match status" value="1"/>
</dbReference>
<evidence type="ECO:0000256" key="4">
    <source>
        <dbReference type="ARBA" id="ARBA00022692"/>
    </source>
</evidence>
<comment type="subcellular location">
    <subcellularLocation>
        <location evidence="1 8">Cell outer membrane</location>
        <topology evidence="1 8">Multi-pass membrane protein</topology>
    </subcellularLocation>
</comment>
<gene>
    <name evidence="13" type="ORF">SAMN05421740_101227</name>
</gene>
<evidence type="ECO:0000256" key="2">
    <source>
        <dbReference type="ARBA" id="ARBA00022448"/>
    </source>
</evidence>
<evidence type="ECO:0000256" key="7">
    <source>
        <dbReference type="ARBA" id="ARBA00023237"/>
    </source>
</evidence>